<gene>
    <name evidence="1" type="ORF">HGO23_02620</name>
</gene>
<evidence type="ECO:0000313" key="2">
    <source>
        <dbReference type="Proteomes" id="UP000665047"/>
    </source>
</evidence>
<dbReference type="RefSeq" id="WP_209027877.1">
    <property type="nucleotide sequence ID" value="NZ_CP072455.1"/>
</dbReference>
<keyword evidence="2" id="KW-1185">Reference proteome</keyword>
<organism evidence="1 2">
    <name type="scientific">Xenorhabdus budapestensis</name>
    <dbReference type="NCBI Taxonomy" id="290110"/>
    <lineage>
        <taxon>Bacteria</taxon>
        <taxon>Pseudomonadati</taxon>
        <taxon>Pseudomonadota</taxon>
        <taxon>Gammaproteobacteria</taxon>
        <taxon>Enterobacterales</taxon>
        <taxon>Morganellaceae</taxon>
        <taxon>Xenorhabdus</taxon>
    </lineage>
</organism>
<proteinExistence type="predicted"/>
<reference evidence="1 2" key="1">
    <citation type="submission" date="2021-03" db="EMBL/GenBank/DDBJ databases">
        <title>Complete Genome Sequence Data of Xenorhabdus budapestensis strain C72, a Candidate Biological Control Agent, from China.</title>
        <authorList>
            <person name="LI B."/>
            <person name="WANG S."/>
            <person name="QIU D."/>
        </authorList>
    </citation>
    <scope>NUCLEOTIDE SEQUENCE [LARGE SCALE GENOMIC DNA]</scope>
    <source>
        <strain evidence="1 2">C-7-2</strain>
    </source>
</reference>
<evidence type="ECO:0008006" key="3">
    <source>
        <dbReference type="Google" id="ProtNLM"/>
    </source>
</evidence>
<evidence type="ECO:0000313" key="1">
    <source>
        <dbReference type="EMBL" id="QTL40325.1"/>
    </source>
</evidence>
<dbReference type="Proteomes" id="UP000665047">
    <property type="component" value="Chromosome"/>
</dbReference>
<dbReference type="EMBL" id="CP072455">
    <property type="protein sequence ID" value="QTL40325.1"/>
    <property type="molecule type" value="Genomic_DNA"/>
</dbReference>
<accession>A0ABX7VLA6</accession>
<protein>
    <recommendedName>
        <fullName evidence="3">Transposase</fullName>
    </recommendedName>
</protein>
<name>A0ABX7VLA6_XENBU</name>
<sequence>MKKCSQPYCREHFIGYGIKFSTSVNVGKDHKTGDGITHTETLIDADSRCD</sequence>